<evidence type="ECO:0000256" key="1">
    <source>
        <dbReference type="SAM" id="MobiDB-lite"/>
    </source>
</evidence>
<name>A0A0H5C2K1_CYBJN</name>
<dbReference type="EMBL" id="CDQK01000002">
    <property type="protein sequence ID" value="CEP21807.1"/>
    <property type="molecule type" value="Genomic_DNA"/>
</dbReference>
<accession>A0A0H5C2K1</accession>
<evidence type="ECO:0000313" key="3">
    <source>
        <dbReference type="Proteomes" id="UP000038830"/>
    </source>
</evidence>
<organism evidence="2 3">
    <name type="scientific">Cyberlindnera jadinii (strain ATCC 18201 / CBS 1600 / BCRC 20928 / JCM 3617 / NBRC 0987 / NRRL Y-1542)</name>
    <name type="common">Torula yeast</name>
    <name type="synonym">Candida utilis</name>
    <dbReference type="NCBI Taxonomy" id="983966"/>
    <lineage>
        <taxon>Eukaryota</taxon>
        <taxon>Fungi</taxon>
        <taxon>Dikarya</taxon>
        <taxon>Ascomycota</taxon>
        <taxon>Saccharomycotina</taxon>
        <taxon>Saccharomycetes</taxon>
        <taxon>Phaffomycetales</taxon>
        <taxon>Phaffomycetaceae</taxon>
        <taxon>Cyberlindnera</taxon>
    </lineage>
</organism>
<feature type="compositionally biased region" description="Polar residues" evidence="1">
    <location>
        <begin position="88"/>
        <end position="105"/>
    </location>
</feature>
<feature type="compositionally biased region" description="Polar residues" evidence="1">
    <location>
        <begin position="22"/>
        <end position="38"/>
    </location>
</feature>
<evidence type="ECO:0000313" key="2">
    <source>
        <dbReference type="EMBL" id="CEP21807.1"/>
    </source>
</evidence>
<gene>
    <name evidence="2" type="ORF">BN1211_2013</name>
</gene>
<feature type="region of interest" description="Disordered" evidence="1">
    <location>
        <begin position="140"/>
        <end position="180"/>
    </location>
</feature>
<sequence length="397" mass="45372">MDLTKLLNREESQQVKRRPLGSLSTNESTSRGLKNDSQPRMPVRLVRLDKENDVPASLKKAITLPPISQVTKNIRMPVPQFPEVPTGPRQSSSGGPLHFNKSSSVTNRTTSGYLYGVQNSKNSSDAQFFKINSSGDFQKFKTKPSASTPVKQQEGTVMPLSSSKKAHKLGSKTSPDKPSKRNIIWCNEASLIAAQEFKKIYQRKGSSSFLKKEYQMVAQVLNTKLSTDKYTETAVRNRKGLFQSLSSIYVYLKETPQLNKFDDKYVPQLTQEQWRHLSNEFEPSYVRKYRAKSDNTDIHITHDMFKKKSIRVENIRHLNVEQSLKGVCQILLMNKEITPLRAMALELFDRDHQELNLGSTLLSMKHEEVVKFVYTKVDLSIYEEHLKAQQLLCSVKR</sequence>
<proteinExistence type="predicted"/>
<protein>
    <submittedName>
        <fullName evidence="2">Uncharacterized protein</fullName>
    </submittedName>
</protein>
<reference evidence="3" key="1">
    <citation type="journal article" date="2015" name="J. Biotechnol.">
        <title>The structure of the Cyberlindnera jadinii genome and its relation to Candida utilis analyzed by the occurrence of single nucleotide polymorphisms.</title>
        <authorList>
            <person name="Rupp O."/>
            <person name="Brinkrolf K."/>
            <person name="Buerth C."/>
            <person name="Kunigo M."/>
            <person name="Schneider J."/>
            <person name="Jaenicke S."/>
            <person name="Goesmann A."/>
            <person name="Puehler A."/>
            <person name="Jaeger K.-E."/>
            <person name="Ernst J.F."/>
        </authorList>
    </citation>
    <scope>NUCLEOTIDE SEQUENCE [LARGE SCALE GENOMIC DNA]</scope>
    <source>
        <strain evidence="3">ATCC 18201 / CBS 1600 / BCRC 20928 / JCM 3617 / NBRC 0987 / NRRL Y-1542</strain>
    </source>
</reference>
<feature type="region of interest" description="Disordered" evidence="1">
    <location>
        <begin position="79"/>
        <end position="105"/>
    </location>
</feature>
<dbReference type="AlphaFoldDB" id="A0A0H5C2K1"/>
<feature type="compositionally biased region" description="Polar residues" evidence="1">
    <location>
        <begin position="144"/>
        <end position="163"/>
    </location>
</feature>
<dbReference type="Proteomes" id="UP000038830">
    <property type="component" value="Unassembled WGS sequence"/>
</dbReference>
<feature type="region of interest" description="Disordered" evidence="1">
    <location>
        <begin position="1"/>
        <end position="42"/>
    </location>
</feature>